<accession>A0AA96ESX5</accession>
<name>A0AA96ESX5_9VIRU</name>
<gene>
    <name evidence="1" type="ORF">MarDSR_493</name>
</gene>
<reference evidence="1" key="1">
    <citation type="submission" date="2023-07" db="EMBL/GenBank/DDBJ databases">
        <authorList>
            <person name="Xia Y."/>
        </authorList>
    </citation>
    <scope>NUCLEOTIDE SEQUENCE</scope>
    <source>
        <strain evidence="1">E</strain>
    </source>
</reference>
<protein>
    <submittedName>
        <fullName evidence="1">Uncharacterized protein</fullName>
    </submittedName>
</protein>
<sequence length="50" mass="5761">MHFLFVPKLFSYARLSNNFKLPQKYFLGLYQNIFKKSLAAAGNFVSLSSL</sequence>
<organism evidence="1">
    <name type="scientific">Marseillevirus sp</name>
    <dbReference type="NCBI Taxonomy" id="2809551"/>
    <lineage>
        <taxon>Viruses</taxon>
        <taxon>Varidnaviria</taxon>
        <taxon>Bamfordvirae</taxon>
        <taxon>Nucleocytoviricota</taxon>
        <taxon>Megaviricetes</taxon>
        <taxon>Pimascovirales</taxon>
        <taxon>Pimascovirales incertae sedis</taxon>
        <taxon>Marseilleviridae</taxon>
        <taxon>Marseillevirus</taxon>
    </lineage>
</organism>
<proteinExistence type="predicted"/>
<dbReference type="EMBL" id="OR343189">
    <property type="protein sequence ID" value="WNL50532.1"/>
    <property type="molecule type" value="Genomic_DNA"/>
</dbReference>
<evidence type="ECO:0000313" key="1">
    <source>
        <dbReference type="EMBL" id="WNL50532.1"/>
    </source>
</evidence>